<dbReference type="EMBL" id="QZEV01000015">
    <property type="protein sequence ID" value="RJL05931.1"/>
    <property type="molecule type" value="Genomic_DNA"/>
</dbReference>
<evidence type="ECO:0000313" key="2">
    <source>
        <dbReference type="EMBL" id="RJL05931.1"/>
    </source>
</evidence>
<accession>A0A418ZZD5</accession>
<keyword evidence="3" id="KW-1185">Reference proteome</keyword>
<gene>
    <name evidence="2" type="ORF">D3P06_05115</name>
</gene>
<protein>
    <submittedName>
        <fullName evidence="2">Uncharacterized protein</fullName>
    </submittedName>
</protein>
<name>A0A418ZZD5_9RHOB</name>
<evidence type="ECO:0000313" key="3">
    <source>
        <dbReference type="Proteomes" id="UP000285530"/>
    </source>
</evidence>
<feature type="region of interest" description="Disordered" evidence="1">
    <location>
        <begin position="35"/>
        <end position="60"/>
    </location>
</feature>
<proteinExistence type="predicted"/>
<reference evidence="2 3" key="1">
    <citation type="submission" date="2018-09" db="EMBL/GenBank/DDBJ databases">
        <title>Paracoccus onubensis nov. sp. a moderate halophilic bacterium isolated from Gruta de las Maravillas (Aracena, Spain).</title>
        <authorList>
            <person name="Jurado V."/>
            <person name="Gutierrez-Patricio S."/>
            <person name="Gonzalez-Pimentel J.L."/>
            <person name="Laiz L."/>
            <person name="Saiz-Jimenez C."/>
        </authorList>
    </citation>
    <scope>NUCLEOTIDE SEQUENCE [LARGE SCALE GENOMIC DNA]</scope>
    <source>
        <strain evidence="2 3">DSM 19484</strain>
    </source>
</reference>
<sequence>MRKLKLLVALILIGLIGLAGYAFFGDMTPDRQEVRRPLDLNAAAPEPVTAPAGDDVPDAD</sequence>
<evidence type="ECO:0000256" key="1">
    <source>
        <dbReference type="SAM" id="MobiDB-lite"/>
    </source>
</evidence>
<dbReference type="AlphaFoldDB" id="A0A418ZZD5"/>
<organism evidence="2 3">
    <name type="scientific">Paracoccus aestuarii</name>
    <dbReference type="NCBI Taxonomy" id="453842"/>
    <lineage>
        <taxon>Bacteria</taxon>
        <taxon>Pseudomonadati</taxon>
        <taxon>Pseudomonadota</taxon>
        <taxon>Alphaproteobacteria</taxon>
        <taxon>Rhodobacterales</taxon>
        <taxon>Paracoccaceae</taxon>
        <taxon>Paracoccus</taxon>
    </lineage>
</organism>
<comment type="caution">
    <text evidence="2">The sequence shown here is derived from an EMBL/GenBank/DDBJ whole genome shotgun (WGS) entry which is preliminary data.</text>
</comment>
<dbReference type="RefSeq" id="WP_119885531.1">
    <property type="nucleotide sequence ID" value="NZ_CP067169.1"/>
</dbReference>
<dbReference type="Proteomes" id="UP000285530">
    <property type="component" value="Unassembled WGS sequence"/>
</dbReference>